<dbReference type="EMBL" id="GBRH01201962">
    <property type="protein sequence ID" value="JAD95933.1"/>
    <property type="molecule type" value="Transcribed_RNA"/>
</dbReference>
<name>A0A0A9EA64_ARUDO</name>
<accession>A0A0A9EA64</accession>
<evidence type="ECO:0000256" key="1">
    <source>
        <dbReference type="SAM" id="MobiDB-lite"/>
    </source>
</evidence>
<reference evidence="2" key="2">
    <citation type="journal article" date="2015" name="Data Brief">
        <title>Shoot transcriptome of the giant reed, Arundo donax.</title>
        <authorList>
            <person name="Barrero R.A."/>
            <person name="Guerrero F.D."/>
            <person name="Moolhuijzen P."/>
            <person name="Goolsby J.A."/>
            <person name="Tidwell J."/>
            <person name="Bellgard S.E."/>
            <person name="Bellgard M.I."/>
        </authorList>
    </citation>
    <scope>NUCLEOTIDE SEQUENCE</scope>
    <source>
        <tissue evidence="2">Shoot tissue taken approximately 20 cm above the soil surface</tissue>
    </source>
</reference>
<reference evidence="2" key="1">
    <citation type="submission" date="2014-09" db="EMBL/GenBank/DDBJ databases">
        <authorList>
            <person name="Magalhaes I.L.F."/>
            <person name="Oliveira U."/>
            <person name="Santos F.R."/>
            <person name="Vidigal T.H.D.A."/>
            <person name="Brescovit A.D."/>
            <person name="Santos A.J."/>
        </authorList>
    </citation>
    <scope>NUCLEOTIDE SEQUENCE</scope>
    <source>
        <tissue evidence="2">Shoot tissue taken approximately 20 cm above the soil surface</tissue>
    </source>
</reference>
<dbReference type="AlphaFoldDB" id="A0A0A9EA64"/>
<feature type="region of interest" description="Disordered" evidence="1">
    <location>
        <begin position="1"/>
        <end position="35"/>
    </location>
</feature>
<sequence>MRGSAGDGSQIRAGVRVSARRWWRGSAGSRGGRDD</sequence>
<protein>
    <submittedName>
        <fullName evidence="2">Uncharacterized protein</fullName>
    </submittedName>
</protein>
<evidence type="ECO:0000313" key="2">
    <source>
        <dbReference type="EMBL" id="JAD95933.1"/>
    </source>
</evidence>
<organism evidence="2">
    <name type="scientific">Arundo donax</name>
    <name type="common">Giant reed</name>
    <name type="synonym">Donax arundinaceus</name>
    <dbReference type="NCBI Taxonomy" id="35708"/>
    <lineage>
        <taxon>Eukaryota</taxon>
        <taxon>Viridiplantae</taxon>
        <taxon>Streptophyta</taxon>
        <taxon>Embryophyta</taxon>
        <taxon>Tracheophyta</taxon>
        <taxon>Spermatophyta</taxon>
        <taxon>Magnoliopsida</taxon>
        <taxon>Liliopsida</taxon>
        <taxon>Poales</taxon>
        <taxon>Poaceae</taxon>
        <taxon>PACMAD clade</taxon>
        <taxon>Arundinoideae</taxon>
        <taxon>Arundineae</taxon>
        <taxon>Arundo</taxon>
    </lineage>
</organism>
<proteinExistence type="predicted"/>